<proteinExistence type="predicted"/>
<dbReference type="InterPro" id="IPR036465">
    <property type="entry name" value="vWFA_dom_sf"/>
</dbReference>
<gene>
    <name evidence="2" type="ORF">SAMN05421545_1122</name>
</gene>
<dbReference type="RefSeq" id="WP_007652646.1">
    <property type="nucleotide sequence ID" value="NZ_FTNM01000001.1"/>
</dbReference>
<evidence type="ECO:0000313" key="3">
    <source>
        <dbReference type="Proteomes" id="UP000185924"/>
    </source>
</evidence>
<sequence length="299" mass="34616">MSQTGHKFIDPKVLATIKDLPLLAKTVVEGFLSGQNQSIRRGAGLEFSQYRSYQPGDDLRQLDWKMFARSDRYYIREAEVDTNITVRFIVDGSASMAHEDENGLTKMDYARFLVASLAYLATTQGDAVGLYVLHEQQLINLTPRSDNMHLQRFWHQLAEIKPTGRFPNAETAANLFSDRRQKELTVFVTDLYEHEHEITDLLYKLGAQRHELLLCHLMSRNELDFKFEGTLTFEDLETGQTMQVGTAEQRKTYLAKLQDWLQQTEKAMRNRQIAYDRFVTDEPLDKALRAFLKNRLVLS</sequence>
<dbReference type="EMBL" id="FTNM01000001">
    <property type="protein sequence ID" value="SIQ70112.1"/>
    <property type="molecule type" value="Genomic_DNA"/>
</dbReference>
<accession>A0A1N6UXA8</accession>
<dbReference type="SUPFAM" id="SSF53300">
    <property type="entry name" value="vWA-like"/>
    <property type="match status" value="1"/>
</dbReference>
<dbReference type="OrthoDB" id="9776116at2"/>
<dbReference type="Gene3D" id="3.40.50.410">
    <property type="entry name" value="von Willebrand factor, type A domain"/>
    <property type="match status" value="1"/>
</dbReference>
<dbReference type="Proteomes" id="UP000185924">
    <property type="component" value="Unassembled WGS sequence"/>
</dbReference>
<name>A0A1N6UXA8_9BACT</name>
<evidence type="ECO:0000259" key="1">
    <source>
        <dbReference type="Pfam" id="PF01882"/>
    </source>
</evidence>
<dbReference type="AlphaFoldDB" id="A0A1N6UXA8"/>
<protein>
    <recommendedName>
        <fullName evidence="1">DUF58 domain-containing protein</fullName>
    </recommendedName>
</protein>
<feature type="domain" description="DUF58" evidence="1">
    <location>
        <begin position="49"/>
        <end position="254"/>
    </location>
</feature>
<evidence type="ECO:0000313" key="2">
    <source>
        <dbReference type="EMBL" id="SIQ70112.1"/>
    </source>
</evidence>
<dbReference type="Pfam" id="PF01882">
    <property type="entry name" value="DUF58"/>
    <property type="match status" value="1"/>
</dbReference>
<dbReference type="STRING" id="1077936.SAMN05421545_1122"/>
<dbReference type="PANTHER" id="PTHR33608:SF7">
    <property type="entry name" value="DUF58 DOMAIN-CONTAINING PROTEIN"/>
    <property type="match status" value="1"/>
</dbReference>
<reference evidence="3" key="1">
    <citation type="submission" date="2017-01" db="EMBL/GenBank/DDBJ databases">
        <authorList>
            <person name="Varghese N."/>
            <person name="Submissions S."/>
        </authorList>
    </citation>
    <scope>NUCLEOTIDE SEQUENCE [LARGE SCALE GENOMIC DNA]</scope>
    <source>
        <strain evidence="3">DM9</strain>
    </source>
</reference>
<dbReference type="PANTHER" id="PTHR33608">
    <property type="entry name" value="BLL2464 PROTEIN"/>
    <property type="match status" value="1"/>
</dbReference>
<organism evidence="2 3">
    <name type="scientific">Pontibacter lucknowensis</name>
    <dbReference type="NCBI Taxonomy" id="1077936"/>
    <lineage>
        <taxon>Bacteria</taxon>
        <taxon>Pseudomonadati</taxon>
        <taxon>Bacteroidota</taxon>
        <taxon>Cytophagia</taxon>
        <taxon>Cytophagales</taxon>
        <taxon>Hymenobacteraceae</taxon>
        <taxon>Pontibacter</taxon>
    </lineage>
</organism>
<keyword evidence="3" id="KW-1185">Reference proteome</keyword>
<dbReference type="InterPro" id="IPR002881">
    <property type="entry name" value="DUF58"/>
</dbReference>